<evidence type="ECO:0000313" key="1">
    <source>
        <dbReference type="EMBL" id="BDV35655.1"/>
    </source>
</evidence>
<protein>
    <recommendedName>
        <fullName evidence="3">MmcQ/YjbR family DNA-binding protein</fullName>
    </recommendedName>
</protein>
<reference evidence="1 2" key="1">
    <citation type="journal article" date="2023" name="Int. J. Syst. Evol. Microbiol.">
        <title>Methylocystis iwaonis sp. nov., a type II methane-oxidizing bacterium from surface soil of a rice paddy field in Japan, and emended description of the genus Methylocystis (ex Whittenbury et al. 1970) Bowman et al. 1993.</title>
        <authorList>
            <person name="Kaise H."/>
            <person name="Sawadogo J.B."/>
            <person name="Alam M.S."/>
            <person name="Ueno C."/>
            <person name="Dianou D."/>
            <person name="Shinjo R."/>
            <person name="Asakawa S."/>
        </authorList>
    </citation>
    <scope>NUCLEOTIDE SEQUENCE [LARGE SCALE GENOMIC DNA]</scope>
    <source>
        <strain evidence="1 2">SS37A-Re</strain>
    </source>
</reference>
<evidence type="ECO:0000313" key="2">
    <source>
        <dbReference type="Proteomes" id="UP001317629"/>
    </source>
</evidence>
<evidence type="ECO:0008006" key="3">
    <source>
        <dbReference type="Google" id="ProtNLM"/>
    </source>
</evidence>
<organism evidence="1 2">
    <name type="scientific">Methylocystis iwaonis</name>
    <dbReference type="NCBI Taxonomy" id="2885079"/>
    <lineage>
        <taxon>Bacteria</taxon>
        <taxon>Pseudomonadati</taxon>
        <taxon>Pseudomonadota</taxon>
        <taxon>Alphaproteobacteria</taxon>
        <taxon>Hyphomicrobiales</taxon>
        <taxon>Methylocystaceae</taxon>
        <taxon>Methylocystis</taxon>
    </lineage>
</organism>
<name>A0ABM8ECC8_9HYPH</name>
<dbReference type="EMBL" id="AP027142">
    <property type="protein sequence ID" value="BDV35655.1"/>
    <property type="molecule type" value="Genomic_DNA"/>
</dbReference>
<keyword evidence="2" id="KW-1185">Reference proteome</keyword>
<gene>
    <name evidence="1" type="ORF">SS37A_31840</name>
</gene>
<dbReference type="RefSeq" id="WP_281929147.1">
    <property type="nucleotide sequence ID" value="NZ_AP027142.1"/>
</dbReference>
<dbReference type="Proteomes" id="UP001317629">
    <property type="component" value="Chromosome"/>
</dbReference>
<accession>A0ABM8ECC8</accession>
<sequence>MAKNSSKKKPQQRDTQWEGSRLFEVVAEAMHATESHVERVKLFGFDCLRIKGKVFAKASKGRLVVKLPATRVASLMMAGCVEPYAGARGNMKEWAVVTTDDLAALGLSQEALSFVR</sequence>
<proteinExistence type="predicted"/>